<protein>
    <submittedName>
        <fullName evidence="6">LacI family DNA-binding transcriptional regulator</fullName>
    </submittedName>
</protein>
<sequence length="341" mass="37665">MVSIVDVAKAAGVSNKTVSRVVNGEPNVKPATKTKVEQVIRELGYVPNMAARSVRSSRSYTFGIITDFISTTPYSGDIVRGIQDWAEQNRLTVLLANTNDDRDKEREIWRTFQSHRIEGVLYVSMYHREISPSPGAVSIPTVLVNCHPEPSNGYPSIEPDDYQGSRDLTRHVLEHGHRKIGYLRLNPRLLGAEMRLEAFRDTVREAGLSEADIDIRLGMEGPIGAETNLVFEETRKMLSGPDRPTALMCGNDEIALQAYLAALGLGLRIPEDISIVGFDDFRTVSLALKPELTTAALPYYELGYRGAERLTKLIEGQDVPSDRLALPCPVIARGSCTQEPG</sequence>
<reference evidence="6 7" key="1">
    <citation type="submission" date="2019-12" db="EMBL/GenBank/DDBJ databases">
        <title>Maritimibacter sp. nov. sp. isolated from sea sand.</title>
        <authorList>
            <person name="Kim J."/>
            <person name="Jeong S.E."/>
            <person name="Jung H.S."/>
            <person name="Jeon C.O."/>
        </authorList>
    </citation>
    <scope>NUCLEOTIDE SEQUENCE [LARGE SCALE GENOMIC DNA]</scope>
    <source>
        <strain evidence="6 7">DP07</strain>
    </source>
</reference>
<dbReference type="CDD" id="cd06288">
    <property type="entry name" value="PBP1_sucrose_transcription_regulator"/>
    <property type="match status" value="1"/>
</dbReference>
<dbReference type="GO" id="GO:0003700">
    <property type="term" value="F:DNA-binding transcription factor activity"/>
    <property type="evidence" value="ECO:0007669"/>
    <property type="project" value="TreeGrafter"/>
</dbReference>
<dbReference type="SMART" id="SM00354">
    <property type="entry name" value="HTH_LACI"/>
    <property type="match status" value="1"/>
</dbReference>
<keyword evidence="4" id="KW-0804">Transcription</keyword>
<evidence type="ECO:0000313" key="6">
    <source>
        <dbReference type="EMBL" id="MZR11560.1"/>
    </source>
</evidence>
<dbReference type="PROSITE" id="PS50932">
    <property type="entry name" value="HTH_LACI_2"/>
    <property type="match status" value="1"/>
</dbReference>
<dbReference type="SUPFAM" id="SSF53822">
    <property type="entry name" value="Periplasmic binding protein-like I"/>
    <property type="match status" value="1"/>
</dbReference>
<dbReference type="Pfam" id="PF13377">
    <property type="entry name" value="Peripla_BP_3"/>
    <property type="match status" value="1"/>
</dbReference>
<evidence type="ECO:0000256" key="2">
    <source>
        <dbReference type="ARBA" id="ARBA00023015"/>
    </source>
</evidence>
<dbReference type="Proteomes" id="UP000467322">
    <property type="component" value="Unassembled WGS sequence"/>
</dbReference>
<dbReference type="AlphaFoldDB" id="A0A845LUL8"/>
<dbReference type="PROSITE" id="PS00356">
    <property type="entry name" value="HTH_LACI_1"/>
    <property type="match status" value="1"/>
</dbReference>
<dbReference type="RefSeq" id="WP_161349675.1">
    <property type="nucleotide sequence ID" value="NZ_WTUX01000002.1"/>
</dbReference>
<keyword evidence="2" id="KW-0805">Transcription regulation</keyword>
<dbReference type="InterPro" id="IPR028082">
    <property type="entry name" value="Peripla_BP_I"/>
</dbReference>
<evidence type="ECO:0000256" key="1">
    <source>
        <dbReference type="ARBA" id="ARBA00022491"/>
    </source>
</evidence>
<dbReference type="EMBL" id="WTUX01000002">
    <property type="protein sequence ID" value="MZR11560.1"/>
    <property type="molecule type" value="Genomic_DNA"/>
</dbReference>
<keyword evidence="3 6" id="KW-0238">DNA-binding</keyword>
<dbReference type="Pfam" id="PF00356">
    <property type="entry name" value="LacI"/>
    <property type="match status" value="1"/>
</dbReference>
<dbReference type="Gene3D" id="1.10.260.40">
    <property type="entry name" value="lambda repressor-like DNA-binding domains"/>
    <property type="match status" value="1"/>
</dbReference>
<feature type="domain" description="HTH lacI-type" evidence="5">
    <location>
        <begin position="2"/>
        <end position="56"/>
    </location>
</feature>
<dbReference type="Gene3D" id="3.40.50.2300">
    <property type="match status" value="2"/>
</dbReference>
<evidence type="ECO:0000256" key="4">
    <source>
        <dbReference type="ARBA" id="ARBA00023163"/>
    </source>
</evidence>
<dbReference type="InterPro" id="IPR010982">
    <property type="entry name" value="Lambda_DNA-bd_dom_sf"/>
</dbReference>
<dbReference type="PANTHER" id="PTHR30146">
    <property type="entry name" value="LACI-RELATED TRANSCRIPTIONAL REPRESSOR"/>
    <property type="match status" value="1"/>
</dbReference>
<dbReference type="PANTHER" id="PTHR30146:SF148">
    <property type="entry name" value="HTH-TYPE TRANSCRIPTIONAL REPRESSOR PURR-RELATED"/>
    <property type="match status" value="1"/>
</dbReference>
<name>A0A845LUL8_9RHOB</name>
<organism evidence="6 7">
    <name type="scientific">Maritimibacter harenae</name>
    <dbReference type="NCBI Taxonomy" id="2606218"/>
    <lineage>
        <taxon>Bacteria</taxon>
        <taxon>Pseudomonadati</taxon>
        <taxon>Pseudomonadota</taxon>
        <taxon>Alphaproteobacteria</taxon>
        <taxon>Rhodobacterales</taxon>
        <taxon>Roseobacteraceae</taxon>
        <taxon>Maritimibacter</taxon>
    </lineage>
</organism>
<evidence type="ECO:0000313" key="7">
    <source>
        <dbReference type="Proteomes" id="UP000467322"/>
    </source>
</evidence>
<dbReference type="PRINTS" id="PR00036">
    <property type="entry name" value="HTHLACI"/>
</dbReference>
<dbReference type="GO" id="GO:0000976">
    <property type="term" value="F:transcription cis-regulatory region binding"/>
    <property type="evidence" value="ECO:0007669"/>
    <property type="project" value="TreeGrafter"/>
</dbReference>
<accession>A0A845LUL8</accession>
<comment type="caution">
    <text evidence="6">The sequence shown here is derived from an EMBL/GenBank/DDBJ whole genome shotgun (WGS) entry which is preliminary data.</text>
</comment>
<dbReference type="SUPFAM" id="SSF47413">
    <property type="entry name" value="lambda repressor-like DNA-binding domains"/>
    <property type="match status" value="1"/>
</dbReference>
<evidence type="ECO:0000256" key="3">
    <source>
        <dbReference type="ARBA" id="ARBA00023125"/>
    </source>
</evidence>
<keyword evidence="1" id="KW-0678">Repressor</keyword>
<keyword evidence="7" id="KW-1185">Reference proteome</keyword>
<gene>
    <name evidence="6" type="ORF">GQE99_00745</name>
</gene>
<evidence type="ECO:0000259" key="5">
    <source>
        <dbReference type="PROSITE" id="PS50932"/>
    </source>
</evidence>
<dbReference type="InterPro" id="IPR000843">
    <property type="entry name" value="HTH_LacI"/>
</dbReference>
<dbReference type="InterPro" id="IPR046335">
    <property type="entry name" value="LacI/GalR-like_sensor"/>
</dbReference>
<proteinExistence type="predicted"/>
<dbReference type="CDD" id="cd01392">
    <property type="entry name" value="HTH_LacI"/>
    <property type="match status" value="1"/>
</dbReference>